<keyword evidence="1" id="KW-0554">One-carbon metabolism</keyword>
<dbReference type="SUPFAM" id="SSF52540">
    <property type="entry name" value="P-loop containing nucleoside triphosphate hydrolases"/>
    <property type="match status" value="1"/>
</dbReference>
<dbReference type="GO" id="GO:0005524">
    <property type="term" value="F:ATP binding"/>
    <property type="evidence" value="ECO:0007669"/>
    <property type="project" value="UniProtKB-KW"/>
</dbReference>
<keyword evidence="6" id="KW-1185">Reference proteome</keyword>
<dbReference type="AlphaFoldDB" id="A0A067WIX1"/>
<evidence type="ECO:0000256" key="3">
    <source>
        <dbReference type="ARBA" id="ARBA00022741"/>
    </source>
</evidence>
<dbReference type="PATRIC" id="fig|1134510.3.peg.501"/>
<dbReference type="InterPro" id="IPR027417">
    <property type="entry name" value="P-loop_NTPase"/>
</dbReference>
<protein>
    <submittedName>
        <fullName evidence="5">Formate-tetrahydrofolate ligase</fullName>
    </submittedName>
</protein>
<evidence type="ECO:0000256" key="2">
    <source>
        <dbReference type="ARBA" id="ARBA00022598"/>
    </source>
</evidence>
<evidence type="ECO:0000313" key="6">
    <source>
        <dbReference type="Proteomes" id="UP000027015"/>
    </source>
</evidence>
<sequence>MDMIKLKFLLHIYIKSLNKNPDGKFILVTAINLIPAREAKTITTVGLNNPLNFIEKNHIHLEKTSLDPCFCLKSDTVGGGYTQVVLMDDLNLHFTSDFHAITAAHNLFTAIDR</sequence>
<dbReference type="eggNOG" id="COG2759">
    <property type="taxonomic scope" value="Bacteria"/>
</dbReference>
<name>A0A067WIX1_9HYPH</name>
<dbReference type="GO" id="GO:0006730">
    <property type="term" value="P:one-carbon metabolic process"/>
    <property type="evidence" value="ECO:0007669"/>
    <property type="project" value="UniProtKB-KW"/>
</dbReference>
<reference evidence="5 6" key="1">
    <citation type="submission" date="2012-04" db="EMBL/GenBank/DDBJ databases">
        <title>The Genome Sequence of Bartonella koehlerae C-29.</title>
        <authorList>
            <consortium name="The Broad Institute Genome Sequencing Platform"/>
            <consortium name="The Broad Institute Genome Sequencing Center for Infectious Disease"/>
            <person name="Feldgarden M."/>
            <person name="Kirby J."/>
            <person name="Kosoy M."/>
            <person name="Birtles R."/>
            <person name="Probert W.S."/>
            <person name="Chiaraviglio L."/>
            <person name="Walker B."/>
            <person name="Young S.K."/>
            <person name="Zeng Q."/>
            <person name="Gargeya S."/>
            <person name="Fitzgerald M."/>
            <person name="Haas B."/>
            <person name="Abouelleil A."/>
            <person name="Alvarado L."/>
            <person name="Arachchi H.M."/>
            <person name="Berlin A.M."/>
            <person name="Chapman S.B."/>
            <person name="Goldberg J."/>
            <person name="Griggs A."/>
            <person name="Gujja S."/>
            <person name="Hansen M."/>
            <person name="Howarth C."/>
            <person name="Imamovic A."/>
            <person name="Larimer J."/>
            <person name="McCowen C."/>
            <person name="Montmayeur A."/>
            <person name="Murphy C."/>
            <person name="Neiman D."/>
            <person name="Pearson M."/>
            <person name="Priest M."/>
            <person name="Roberts A."/>
            <person name="Saif S."/>
            <person name="Shea T."/>
            <person name="Sisk P."/>
            <person name="Sykes S."/>
            <person name="Wortman J."/>
            <person name="Nusbaum C."/>
            <person name="Birren B."/>
        </authorList>
    </citation>
    <scope>NUCLEOTIDE SEQUENCE [LARGE SCALE GENOMIC DNA]</scope>
    <source>
        <strain evidence="5 6">C-29</strain>
    </source>
</reference>
<keyword evidence="2 5" id="KW-0436">Ligase</keyword>
<dbReference type="HOGENOM" id="CLU_2128569_0_0_5"/>
<dbReference type="STRING" id="1134510.O9A_00427"/>
<dbReference type="InterPro" id="IPR000559">
    <property type="entry name" value="Formate_THF_ligase"/>
</dbReference>
<accession>A0A067WIX1</accession>
<keyword evidence="4" id="KW-0067">ATP-binding</keyword>
<evidence type="ECO:0000313" key="5">
    <source>
        <dbReference type="EMBL" id="KEC55872.1"/>
    </source>
</evidence>
<gene>
    <name evidence="5" type="ORF">O9A_00427</name>
</gene>
<evidence type="ECO:0000256" key="1">
    <source>
        <dbReference type="ARBA" id="ARBA00022563"/>
    </source>
</evidence>
<proteinExistence type="predicted"/>
<dbReference type="Proteomes" id="UP000027015">
    <property type="component" value="Unassembled WGS sequence"/>
</dbReference>
<dbReference type="Gene3D" id="3.40.50.300">
    <property type="entry name" value="P-loop containing nucleotide triphosphate hydrolases"/>
    <property type="match status" value="1"/>
</dbReference>
<dbReference type="GO" id="GO:0004329">
    <property type="term" value="F:formate-tetrahydrofolate ligase activity"/>
    <property type="evidence" value="ECO:0007669"/>
    <property type="project" value="InterPro"/>
</dbReference>
<organism evidence="5 6">
    <name type="scientific">Bartonella koehlerae C-29</name>
    <dbReference type="NCBI Taxonomy" id="1134510"/>
    <lineage>
        <taxon>Bacteria</taxon>
        <taxon>Pseudomonadati</taxon>
        <taxon>Pseudomonadota</taxon>
        <taxon>Alphaproteobacteria</taxon>
        <taxon>Hyphomicrobiales</taxon>
        <taxon>Bartonellaceae</taxon>
        <taxon>Bartonella</taxon>
    </lineage>
</organism>
<keyword evidence="3" id="KW-0547">Nucleotide-binding</keyword>
<comment type="caution">
    <text evidence="5">The sequence shown here is derived from an EMBL/GenBank/DDBJ whole genome shotgun (WGS) entry which is preliminary data.</text>
</comment>
<dbReference type="Pfam" id="PF01268">
    <property type="entry name" value="FTHFS"/>
    <property type="match status" value="1"/>
</dbReference>
<dbReference type="EMBL" id="AHPL01000004">
    <property type="protein sequence ID" value="KEC55872.1"/>
    <property type="molecule type" value="Genomic_DNA"/>
</dbReference>
<evidence type="ECO:0000256" key="4">
    <source>
        <dbReference type="ARBA" id="ARBA00022840"/>
    </source>
</evidence>